<dbReference type="OrthoDB" id="4535513at2"/>
<dbReference type="GO" id="GO:0003700">
    <property type="term" value="F:DNA-binding transcription factor activity"/>
    <property type="evidence" value="ECO:0007669"/>
    <property type="project" value="InterPro"/>
</dbReference>
<dbReference type="InterPro" id="IPR000524">
    <property type="entry name" value="Tscrpt_reg_HTH_GntR"/>
</dbReference>
<dbReference type="RefSeq" id="WP_151543577.1">
    <property type="nucleotide sequence ID" value="NZ_WBMR01000109.1"/>
</dbReference>
<keyword evidence="1" id="KW-0805">Transcription regulation</keyword>
<proteinExistence type="predicted"/>
<feature type="region of interest" description="Disordered" evidence="4">
    <location>
        <begin position="1"/>
        <end position="21"/>
    </location>
</feature>
<keyword evidence="3" id="KW-0804">Transcription</keyword>
<dbReference type="Pfam" id="PF00392">
    <property type="entry name" value="GntR"/>
    <property type="match status" value="1"/>
</dbReference>
<dbReference type="Proteomes" id="UP000483004">
    <property type="component" value="Unassembled WGS sequence"/>
</dbReference>
<dbReference type="GO" id="GO:0003677">
    <property type="term" value="F:DNA binding"/>
    <property type="evidence" value="ECO:0007669"/>
    <property type="project" value="UniProtKB-KW"/>
</dbReference>
<gene>
    <name evidence="6" type="ORF">F9B16_30025</name>
</gene>
<dbReference type="PRINTS" id="PR00035">
    <property type="entry name" value="HTHGNTR"/>
</dbReference>
<dbReference type="AlphaFoldDB" id="A0A6L3VU71"/>
<dbReference type="InterPro" id="IPR008920">
    <property type="entry name" value="TF_FadR/GntR_C"/>
</dbReference>
<dbReference type="PANTHER" id="PTHR43537">
    <property type="entry name" value="TRANSCRIPTIONAL REGULATOR, GNTR FAMILY"/>
    <property type="match status" value="1"/>
</dbReference>
<dbReference type="Gene3D" id="1.20.120.530">
    <property type="entry name" value="GntR ligand-binding domain-like"/>
    <property type="match status" value="1"/>
</dbReference>
<dbReference type="InterPro" id="IPR036390">
    <property type="entry name" value="WH_DNA-bd_sf"/>
</dbReference>
<dbReference type="SMART" id="SM00345">
    <property type="entry name" value="HTH_GNTR"/>
    <property type="match status" value="1"/>
</dbReference>
<evidence type="ECO:0000256" key="2">
    <source>
        <dbReference type="ARBA" id="ARBA00023125"/>
    </source>
</evidence>
<evidence type="ECO:0000256" key="4">
    <source>
        <dbReference type="SAM" id="MobiDB-lite"/>
    </source>
</evidence>
<organism evidence="6 7">
    <name type="scientific">Actinomadura montaniterrae</name>
    <dbReference type="NCBI Taxonomy" id="1803903"/>
    <lineage>
        <taxon>Bacteria</taxon>
        <taxon>Bacillati</taxon>
        <taxon>Actinomycetota</taxon>
        <taxon>Actinomycetes</taxon>
        <taxon>Streptosporangiales</taxon>
        <taxon>Thermomonosporaceae</taxon>
        <taxon>Actinomadura</taxon>
    </lineage>
</organism>
<comment type="caution">
    <text evidence="6">The sequence shown here is derived from an EMBL/GenBank/DDBJ whole genome shotgun (WGS) entry which is preliminary data.</text>
</comment>
<evidence type="ECO:0000313" key="6">
    <source>
        <dbReference type="EMBL" id="KAB2372453.1"/>
    </source>
</evidence>
<accession>A0A6L3VU71</accession>
<dbReference type="SUPFAM" id="SSF46785">
    <property type="entry name" value="Winged helix' DNA-binding domain"/>
    <property type="match status" value="1"/>
</dbReference>
<feature type="domain" description="HTH gntR-type" evidence="5">
    <location>
        <begin position="22"/>
        <end position="92"/>
    </location>
</feature>
<keyword evidence="7" id="KW-1185">Reference proteome</keyword>
<evidence type="ECO:0000259" key="5">
    <source>
        <dbReference type="PROSITE" id="PS50949"/>
    </source>
</evidence>
<dbReference type="CDD" id="cd07377">
    <property type="entry name" value="WHTH_GntR"/>
    <property type="match status" value="1"/>
</dbReference>
<reference evidence="6 7" key="1">
    <citation type="submission" date="2019-09" db="EMBL/GenBank/DDBJ databases">
        <title>Actinomadura physcomitrii sp. nov., a novel actinomycete isolated from moss [Physcomitrium sphaericum (Ludw) Fuernr].</title>
        <authorList>
            <person name="Liu C."/>
            <person name="Zhuang X."/>
        </authorList>
    </citation>
    <scope>NUCLEOTIDE SEQUENCE [LARGE SCALE GENOMIC DNA]</scope>
    <source>
        <strain evidence="6 7">CYP1-1B</strain>
    </source>
</reference>
<dbReference type="EMBL" id="WBMR01000109">
    <property type="protein sequence ID" value="KAB2372453.1"/>
    <property type="molecule type" value="Genomic_DNA"/>
</dbReference>
<evidence type="ECO:0000256" key="3">
    <source>
        <dbReference type="ARBA" id="ARBA00023163"/>
    </source>
</evidence>
<dbReference type="Gene3D" id="1.10.10.10">
    <property type="entry name" value="Winged helix-like DNA-binding domain superfamily/Winged helix DNA-binding domain"/>
    <property type="match status" value="1"/>
</dbReference>
<dbReference type="PROSITE" id="PS50949">
    <property type="entry name" value="HTH_GNTR"/>
    <property type="match status" value="1"/>
</dbReference>
<evidence type="ECO:0000313" key="7">
    <source>
        <dbReference type="Proteomes" id="UP000483004"/>
    </source>
</evidence>
<name>A0A6L3VU71_9ACTN</name>
<evidence type="ECO:0000256" key="1">
    <source>
        <dbReference type="ARBA" id="ARBA00023015"/>
    </source>
</evidence>
<dbReference type="InterPro" id="IPR036388">
    <property type="entry name" value="WH-like_DNA-bd_sf"/>
</dbReference>
<sequence>MGGGPEGRGSMEHEALGPLRPATTGEQVAHRLATAIALGEFSLGDRLPSERDLAALLQVSRESVRAALRRLAGSGLVEIRRGRGGGAFVRAEWGEASEGAVRSALLERWTEFEELFDYRRLVESLIARTAAERADDADRAAIAEALARFDAAATPGEAREHDVRLHAAVARATRNARLVGLHERLLSEVSLGVSAEPYTWAIYEEAKPHHHALAEAIARGDGDAAARIAGHHFAITEDALRRLAERVRPPGTP</sequence>
<dbReference type="InterPro" id="IPR011711">
    <property type="entry name" value="GntR_C"/>
</dbReference>
<protein>
    <submittedName>
        <fullName evidence="6">FadR family transcriptional regulator</fullName>
    </submittedName>
</protein>
<dbReference type="PANTHER" id="PTHR43537:SF5">
    <property type="entry name" value="UXU OPERON TRANSCRIPTIONAL REGULATOR"/>
    <property type="match status" value="1"/>
</dbReference>
<dbReference type="SMART" id="SM00895">
    <property type="entry name" value="FCD"/>
    <property type="match status" value="1"/>
</dbReference>
<dbReference type="SUPFAM" id="SSF48008">
    <property type="entry name" value="GntR ligand-binding domain-like"/>
    <property type="match status" value="1"/>
</dbReference>
<keyword evidence="2" id="KW-0238">DNA-binding</keyword>
<dbReference type="Pfam" id="PF07729">
    <property type="entry name" value="FCD"/>
    <property type="match status" value="1"/>
</dbReference>